<sequence>MMSQEYYPSSQVDLQQLKEDLLVLQKVTESIANERDALKIKLMVQREITGLEEKKKKAFEQENKALHVQVQTLKDENQILSRKSQVYEKEQIEPQASTRSCASSPSVERTDNQIPISQEDSVCSSLDSEQKAIRLHAQKMLLWANKAIDKKGYTSSNSSLGSRSTILNQDVRNRLPRFPSKSKTLKTASSTICSNRNRSISSKSRSRAGGSSILDKSQSTHKETIVCTCSKKMFPSNTDEAEFFLPKIETCKCGKENKEMDFHRASCDGSISLDLILRPWQAEFLKCLAITTSKELNKATKEKAQAIARTMKIWCKKKRKKSVRTKSCLIALYIWSRTAEQTNKKMKQQRIIGIEQVRRPNILDLTFSIGEHSSDGSISTMGCNSMVDKPDVTMDIKYMV</sequence>
<dbReference type="EMBL" id="HBHI01006390">
    <property type="protein sequence ID" value="CAD9659399.1"/>
    <property type="molecule type" value="Transcribed_RNA"/>
</dbReference>
<name>A0A6U0QCT9_9STRA</name>
<evidence type="ECO:0000256" key="1">
    <source>
        <dbReference type="SAM" id="MobiDB-lite"/>
    </source>
</evidence>
<feature type="region of interest" description="Disordered" evidence="1">
    <location>
        <begin position="88"/>
        <end position="121"/>
    </location>
</feature>
<dbReference type="AlphaFoldDB" id="A0A6U0QCT9"/>
<dbReference type="EMBL" id="HBHI01006389">
    <property type="protein sequence ID" value="CAD9659398.1"/>
    <property type="molecule type" value="Transcribed_RNA"/>
</dbReference>
<proteinExistence type="predicted"/>
<reference evidence="3" key="1">
    <citation type="submission" date="2021-01" db="EMBL/GenBank/DDBJ databases">
        <authorList>
            <person name="Corre E."/>
            <person name="Pelletier E."/>
            <person name="Niang G."/>
            <person name="Scheremetjew M."/>
            <person name="Finn R."/>
            <person name="Kale V."/>
            <person name="Holt S."/>
            <person name="Cochrane G."/>
            <person name="Meng A."/>
            <person name="Brown T."/>
            <person name="Cohen L."/>
        </authorList>
    </citation>
    <scope>NUCLEOTIDE SEQUENCE</scope>
    <source>
        <strain evidence="3">CCMP1452</strain>
    </source>
</reference>
<gene>
    <name evidence="2" type="ORF">EANT1437_LOCUS3201</name>
    <name evidence="3" type="ORF">EANT1437_LOCUS3202</name>
</gene>
<feature type="compositionally biased region" description="Low complexity" evidence="1">
    <location>
        <begin position="181"/>
        <end position="212"/>
    </location>
</feature>
<feature type="compositionally biased region" description="Polar residues" evidence="1">
    <location>
        <begin position="94"/>
        <end position="121"/>
    </location>
</feature>
<accession>A0A6U0QCT9</accession>
<protein>
    <submittedName>
        <fullName evidence="3">Uncharacterized protein</fullName>
    </submittedName>
</protein>
<feature type="region of interest" description="Disordered" evidence="1">
    <location>
        <begin position="176"/>
        <end position="217"/>
    </location>
</feature>
<evidence type="ECO:0000313" key="3">
    <source>
        <dbReference type="EMBL" id="CAD9659399.1"/>
    </source>
</evidence>
<organism evidence="3">
    <name type="scientific">Eucampia antarctica</name>
    <dbReference type="NCBI Taxonomy" id="49252"/>
    <lineage>
        <taxon>Eukaryota</taxon>
        <taxon>Sar</taxon>
        <taxon>Stramenopiles</taxon>
        <taxon>Ochrophyta</taxon>
        <taxon>Bacillariophyta</taxon>
        <taxon>Mediophyceae</taxon>
        <taxon>Biddulphiophycidae</taxon>
        <taxon>Hemiaulales</taxon>
        <taxon>Hemiaulaceae</taxon>
        <taxon>Eucampia</taxon>
    </lineage>
</organism>
<evidence type="ECO:0000313" key="2">
    <source>
        <dbReference type="EMBL" id="CAD9659398.1"/>
    </source>
</evidence>